<dbReference type="Pfam" id="PF02913">
    <property type="entry name" value="FAD-oxidase_C"/>
    <property type="match status" value="1"/>
</dbReference>
<dbReference type="Pfam" id="PF01565">
    <property type="entry name" value="FAD_binding_4"/>
    <property type="match status" value="1"/>
</dbReference>
<sequence>MANVNVAVDRIKTLAATLEEVGFVGEIETDLALRAAMSTDNSVYQIKPDLVVAPRNAADLVRLLDVIDQPPFADVAITARGGGTGTNGQSLNTGVIVDLRRHMNGLIAIDEREGWADVQPGMVLDDLNEQIRETGWFFAPETSTSTRCTIGGMVSTDASGKGSRIYGKTSDNILGLEIARPQGLLDSKQPVPQWARAMLHSAETVARQGKVAFVANTPRLNRRFTGYDLERACADDGRFEWWRLFLGAEGTLGIISAIRVKLRRIEREKRLIVAGFEDFRLALASAAPLIKADPTAVEVMDETVQAIAEDAGILNRLPVTLRAGAGQKVAYVFIELNGDDPAHLQVKLDDCRRILGSLAGVGAIHVASDRAEIAELWAIRSAGVGLLGKVDGPARPIAFVEDAVVPPENLPAFVDEFLDILRDNGLGFGIYGHVDVGCLHIRPALNVDKAEDRARMVAVSDAVFALTRKHGGIFWGEHGKGLRGAYLRDWIGAEAYSALQGIKAAFDPEGRFNPGKLVTNKVPIMGIATTPFRAFNEPEGDPLTLAFRCNGNAQCLSYTKTTPMCPSFKATADIRYSPKGRADALRTWHKARREADADLPVLEKDLMATLDKCLGCKACASSCPVQVDVPTMRQAFMADYFKRHRRPLADRLVMMAERFSPAMMRLVPLLAPIWPMASKIGGWLTASEDLPRRMARPPQGLHLREEDLRPGHLPDNTVIIAQDWFTALFDGAVQRQAIAGFTALGYDVRFLPMRPGGKVALSLGETAGFRRMADALSSQLHAAATTSLPIIAVEPAFAMMLRQDYAKAGIALPHVFLPQEFLAVEADRRDFPKANHDSPIKLLSHCTEATALPQTGVLWKRVFAAMGLETTTPSTGCCGMAGLFGHQRRHQPMSRRLFDLSWRSHVESEDTIAATGYSCRCQAKRFSGTQPNHPLGLIADLLSR</sequence>
<dbReference type="InterPro" id="IPR016166">
    <property type="entry name" value="FAD-bd_PCMH"/>
</dbReference>
<gene>
    <name evidence="11" type="ORF">GGE31_005427</name>
    <name evidence="10" type="ORF">GGE33_005411</name>
    <name evidence="12" type="ORF">GGE35_005411</name>
</gene>
<dbReference type="InterPro" id="IPR004113">
    <property type="entry name" value="FAD-bd_oxidored_4_C"/>
</dbReference>
<proteinExistence type="predicted"/>
<evidence type="ECO:0000313" key="10">
    <source>
        <dbReference type="EMBL" id="MBB4351628.1"/>
    </source>
</evidence>
<dbReference type="Proteomes" id="UP000520770">
    <property type="component" value="Unassembled WGS sequence"/>
</dbReference>
<keyword evidence="14" id="KW-1185">Reference proteome</keyword>
<dbReference type="Gene3D" id="3.30.465.10">
    <property type="match status" value="1"/>
</dbReference>
<organism evidence="10 13">
    <name type="scientific">Aliirhizobium cellulosilyticum</name>
    <dbReference type="NCBI Taxonomy" id="393664"/>
    <lineage>
        <taxon>Bacteria</taxon>
        <taxon>Pseudomonadati</taxon>
        <taxon>Pseudomonadota</taxon>
        <taxon>Alphaproteobacteria</taxon>
        <taxon>Hyphomicrobiales</taxon>
        <taxon>Rhizobiaceae</taxon>
        <taxon>Aliirhizobium</taxon>
    </lineage>
</organism>
<dbReference type="PROSITE" id="PS51379">
    <property type="entry name" value="4FE4S_FER_2"/>
    <property type="match status" value="1"/>
</dbReference>
<dbReference type="GO" id="GO:0004458">
    <property type="term" value="F:D-lactate dehydrogenase (cytochrome) activity"/>
    <property type="evidence" value="ECO:0007669"/>
    <property type="project" value="TreeGrafter"/>
</dbReference>
<dbReference type="Gene3D" id="1.10.1060.10">
    <property type="entry name" value="Alpha-helical ferredoxin"/>
    <property type="match status" value="1"/>
</dbReference>
<evidence type="ECO:0000259" key="9">
    <source>
        <dbReference type="PROSITE" id="PS51387"/>
    </source>
</evidence>
<keyword evidence="2" id="KW-0285">Flavoprotein</keyword>
<evidence type="ECO:0000313" key="11">
    <source>
        <dbReference type="EMBL" id="MBB4414880.1"/>
    </source>
</evidence>
<evidence type="ECO:0000256" key="2">
    <source>
        <dbReference type="ARBA" id="ARBA00022630"/>
    </source>
</evidence>
<dbReference type="InterPro" id="IPR006094">
    <property type="entry name" value="Oxid_FAD_bind_N"/>
</dbReference>
<dbReference type="GO" id="GO:0071949">
    <property type="term" value="F:FAD binding"/>
    <property type="evidence" value="ECO:0007669"/>
    <property type="project" value="InterPro"/>
</dbReference>
<keyword evidence="7" id="KW-0411">Iron-sulfur</keyword>
<evidence type="ECO:0000256" key="7">
    <source>
        <dbReference type="ARBA" id="ARBA00023014"/>
    </source>
</evidence>
<dbReference type="PROSITE" id="PS51387">
    <property type="entry name" value="FAD_PCMH"/>
    <property type="match status" value="1"/>
</dbReference>
<dbReference type="RefSeq" id="WP_183830183.1">
    <property type="nucleotide sequence ID" value="NZ_JACIGW010000014.1"/>
</dbReference>
<dbReference type="Proteomes" id="UP000524535">
    <property type="component" value="Unassembled WGS sequence"/>
</dbReference>
<comment type="cofactor">
    <cofactor evidence="1">
        <name>FAD</name>
        <dbReference type="ChEBI" id="CHEBI:57692"/>
    </cofactor>
</comment>
<dbReference type="Proteomes" id="UP000576087">
    <property type="component" value="Unassembled WGS sequence"/>
</dbReference>
<evidence type="ECO:0000256" key="4">
    <source>
        <dbReference type="ARBA" id="ARBA00022827"/>
    </source>
</evidence>
<dbReference type="AlphaFoldDB" id="A0A7W6SEJ3"/>
<feature type="domain" description="FAD-binding PCMH-type" evidence="9">
    <location>
        <begin position="44"/>
        <end position="265"/>
    </location>
</feature>
<name>A0A7W6SEJ3_9HYPH</name>
<dbReference type="SUPFAM" id="SSF55103">
    <property type="entry name" value="FAD-linked oxidases, C-terminal domain"/>
    <property type="match status" value="1"/>
</dbReference>
<dbReference type="InterPro" id="IPR017896">
    <property type="entry name" value="4Fe4S_Fe-S-bd"/>
</dbReference>
<feature type="domain" description="4Fe-4S ferredoxin-type" evidence="8">
    <location>
        <begin position="604"/>
        <end position="635"/>
    </location>
</feature>
<evidence type="ECO:0000256" key="6">
    <source>
        <dbReference type="ARBA" id="ARBA00023004"/>
    </source>
</evidence>
<reference evidence="13 14" key="1">
    <citation type="submission" date="2020-08" db="EMBL/GenBank/DDBJ databases">
        <title>Genomic Encyclopedia of Type Strains, Phase IV (KMG-V): Genome sequencing to study the core and pangenomes of soil and plant-associated prokaryotes.</title>
        <authorList>
            <person name="Whitman W."/>
        </authorList>
    </citation>
    <scope>NUCLEOTIDE SEQUENCE [LARGE SCALE GENOMIC DNA]</scope>
    <source>
        <strain evidence="11 14">SEMIA 444</strain>
        <strain evidence="10 13">SEMIA 448</strain>
        <strain evidence="12 15">SEMIA 452</strain>
    </source>
</reference>
<evidence type="ECO:0000313" key="13">
    <source>
        <dbReference type="Proteomes" id="UP000520770"/>
    </source>
</evidence>
<evidence type="ECO:0000256" key="5">
    <source>
        <dbReference type="ARBA" id="ARBA00023002"/>
    </source>
</evidence>
<evidence type="ECO:0000313" key="12">
    <source>
        <dbReference type="EMBL" id="MBB4449554.1"/>
    </source>
</evidence>
<dbReference type="InterPro" id="IPR017900">
    <property type="entry name" value="4Fe4S_Fe_S_CS"/>
</dbReference>
<dbReference type="GO" id="GO:0008720">
    <property type="term" value="F:D-lactate dehydrogenase (NAD+) activity"/>
    <property type="evidence" value="ECO:0007669"/>
    <property type="project" value="TreeGrafter"/>
</dbReference>
<dbReference type="Pfam" id="PF13183">
    <property type="entry name" value="Fer4_8"/>
    <property type="match status" value="1"/>
</dbReference>
<keyword evidence="6" id="KW-0408">Iron</keyword>
<dbReference type="SUPFAM" id="SSF56176">
    <property type="entry name" value="FAD-binding/transporter-associated domain-like"/>
    <property type="match status" value="1"/>
</dbReference>
<dbReference type="InterPro" id="IPR016171">
    <property type="entry name" value="Vanillyl_alc_oxidase_C-sub2"/>
</dbReference>
<accession>A0A7W6SEJ3</accession>
<dbReference type="Gene3D" id="3.30.70.2740">
    <property type="match status" value="1"/>
</dbReference>
<comment type="caution">
    <text evidence="10">The sequence shown here is derived from an EMBL/GenBank/DDBJ whole genome shotgun (WGS) entry which is preliminary data.</text>
</comment>
<dbReference type="PANTHER" id="PTHR11748:SF119">
    <property type="entry name" value="D-2-HYDROXYGLUTARATE DEHYDROGENASE"/>
    <property type="match status" value="1"/>
</dbReference>
<dbReference type="PANTHER" id="PTHR11748">
    <property type="entry name" value="D-LACTATE DEHYDROGENASE"/>
    <property type="match status" value="1"/>
</dbReference>
<dbReference type="EMBL" id="JACIGW010000014">
    <property type="protein sequence ID" value="MBB4351628.1"/>
    <property type="molecule type" value="Genomic_DNA"/>
</dbReference>
<dbReference type="EMBL" id="JACIHM010000017">
    <property type="protein sequence ID" value="MBB4449554.1"/>
    <property type="molecule type" value="Genomic_DNA"/>
</dbReference>
<evidence type="ECO:0000313" key="15">
    <source>
        <dbReference type="Proteomes" id="UP000576087"/>
    </source>
</evidence>
<dbReference type="GO" id="GO:0046872">
    <property type="term" value="F:metal ion binding"/>
    <property type="evidence" value="ECO:0007669"/>
    <property type="project" value="UniProtKB-KW"/>
</dbReference>
<keyword evidence="4" id="KW-0274">FAD</keyword>
<dbReference type="InterPro" id="IPR036318">
    <property type="entry name" value="FAD-bd_PCMH-like_sf"/>
</dbReference>
<dbReference type="Gene3D" id="1.10.45.10">
    <property type="entry name" value="Vanillyl-alcohol Oxidase, Chain A, domain 4"/>
    <property type="match status" value="1"/>
</dbReference>
<evidence type="ECO:0000259" key="8">
    <source>
        <dbReference type="PROSITE" id="PS51379"/>
    </source>
</evidence>
<protein>
    <submittedName>
        <fullName evidence="10">FAD/FMN-containing dehydrogenase/Fe-S oxidoreductase</fullName>
    </submittedName>
</protein>
<evidence type="ECO:0000313" key="14">
    <source>
        <dbReference type="Proteomes" id="UP000524535"/>
    </source>
</evidence>
<dbReference type="SUPFAM" id="SSF46548">
    <property type="entry name" value="alpha-helical ferredoxin"/>
    <property type="match status" value="1"/>
</dbReference>
<evidence type="ECO:0000256" key="1">
    <source>
        <dbReference type="ARBA" id="ARBA00001974"/>
    </source>
</evidence>
<dbReference type="InterPro" id="IPR016169">
    <property type="entry name" value="FAD-bd_PCMH_sub2"/>
</dbReference>
<dbReference type="GO" id="GO:0051536">
    <property type="term" value="F:iron-sulfur cluster binding"/>
    <property type="evidence" value="ECO:0007669"/>
    <property type="project" value="UniProtKB-KW"/>
</dbReference>
<dbReference type="PROSITE" id="PS00198">
    <property type="entry name" value="4FE4S_FER_1"/>
    <property type="match status" value="1"/>
</dbReference>
<dbReference type="InterPro" id="IPR016164">
    <property type="entry name" value="FAD-linked_Oxase-like_C"/>
</dbReference>
<dbReference type="GO" id="GO:1903457">
    <property type="term" value="P:lactate catabolic process"/>
    <property type="evidence" value="ECO:0007669"/>
    <property type="project" value="TreeGrafter"/>
</dbReference>
<evidence type="ECO:0000256" key="3">
    <source>
        <dbReference type="ARBA" id="ARBA00022723"/>
    </source>
</evidence>
<dbReference type="EMBL" id="JACIGY010000016">
    <property type="protein sequence ID" value="MBB4414880.1"/>
    <property type="molecule type" value="Genomic_DNA"/>
</dbReference>
<dbReference type="InterPro" id="IPR009051">
    <property type="entry name" value="Helical_ferredxn"/>
</dbReference>
<keyword evidence="5" id="KW-0560">Oxidoreductase</keyword>
<keyword evidence="3" id="KW-0479">Metal-binding</keyword>